<organism evidence="1 2">
    <name type="scientific">Pseudoalteromonas ulvae</name>
    <dbReference type="NCBI Taxonomy" id="107327"/>
    <lineage>
        <taxon>Bacteria</taxon>
        <taxon>Pseudomonadati</taxon>
        <taxon>Pseudomonadota</taxon>
        <taxon>Gammaproteobacteria</taxon>
        <taxon>Alteromonadales</taxon>
        <taxon>Pseudoalteromonadaceae</taxon>
        <taxon>Pseudoalteromonas</taxon>
    </lineage>
</organism>
<name>A0A244CT04_PSEDV</name>
<dbReference type="RefSeq" id="WP_086742141.1">
    <property type="nucleotide sequence ID" value="NZ_MWPV01000001.1"/>
</dbReference>
<evidence type="ECO:0000313" key="2">
    <source>
        <dbReference type="Proteomes" id="UP000194841"/>
    </source>
</evidence>
<protein>
    <submittedName>
        <fullName evidence="1">Uncharacterized protein</fullName>
    </submittedName>
</protein>
<dbReference type="OrthoDB" id="6309229at2"/>
<reference evidence="1 2" key="1">
    <citation type="submission" date="2017-02" db="EMBL/GenBank/DDBJ databases">
        <title>Pseudoalteromonas ulvae TC14 Genome.</title>
        <authorList>
            <person name="Molmeret M."/>
        </authorList>
    </citation>
    <scope>NUCLEOTIDE SEQUENCE [LARGE SCALE GENOMIC DNA]</scope>
    <source>
        <strain evidence="1">TC14</strain>
    </source>
</reference>
<dbReference type="AlphaFoldDB" id="A0A244CT04"/>
<dbReference type="EMBL" id="MWPV01000001">
    <property type="protein sequence ID" value="OUL58762.1"/>
    <property type="molecule type" value="Genomic_DNA"/>
</dbReference>
<dbReference type="Proteomes" id="UP000194841">
    <property type="component" value="Unassembled WGS sequence"/>
</dbReference>
<sequence>MTRYIGFSEQHLPAVAHCQGKAFDCQKDDPFLLTLDYQRKSYHVDQANQFVFHFLLSDDAMPGDVVIISANALEHRKAQFHGEVRLTLGDVNLKYVDITLSGQGISGEYVIQQLWQRNNKILLLKNQTAQLHVTKRASFECKESSRSSRLLKRISHFLR</sequence>
<comment type="caution">
    <text evidence="1">The sequence shown here is derived from an EMBL/GenBank/DDBJ whole genome shotgun (WGS) entry which is preliminary data.</text>
</comment>
<keyword evidence="2" id="KW-1185">Reference proteome</keyword>
<accession>A0A244CT04</accession>
<gene>
    <name evidence="1" type="ORF">B1199_00280</name>
</gene>
<proteinExistence type="predicted"/>
<evidence type="ECO:0000313" key="1">
    <source>
        <dbReference type="EMBL" id="OUL58762.1"/>
    </source>
</evidence>